<organism evidence="1 2">
    <name type="scientific">Aquimarina addita</name>
    <dbReference type="NCBI Taxonomy" id="870485"/>
    <lineage>
        <taxon>Bacteria</taxon>
        <taxon>Pseudomonadati</taxon>
        <taxon>Bacteroidota</taxon>
        <taxon>Flavobacteriia</taxon>
        <taxon>Flavobacteriales</taxon>
        <taxon>Flavobacteriaceae</taxon>
        <taxon>Aquimarina</taxon>
    </lineage>
</organism>
<protein>
    <submittedName>
        <fullName evidence="1">Uncharacterized protein</fullName>
    </submittedName>
</protein>
<evidence type="ECO:0000313" key="1">
    <source>
        <dbReference type="EMBL" id="GAA3510597.1"/>
    </source>
</evidence>
<proteinExistence type="predicted"/>
<comment type="caution">
    <text evidence="1">The sequence shown here is derived from an EMBL/GenBank/DDBJ whole genome shotgun (WGS) entry which is preliminary data.</text>
</comment>
<gene>
    <name evidence="1" type="ORF">GCM10022393_25140</name>
</gene>
<dbReference type="RefSeq" id="WP_344927899.1">
    <property type="nucleotide sequence ID" value="NZ_BAABCW010000010.1"/>
</dbReference>
<reference evidence="2" key="1">
    <citation type="journal article" date="2019" name="Int. J. Syst. Evol. Microbiol.">
        <title>The Global Catalogue of Microorganisms (GCM) 10K type strain sequencing project: providing services to taxonomists for standard genome sequencing and annotation.</title>
        <authorList>
            <consortium name="The Broad Institute Genomics Platform"/>
            <consortium name="The Broad Institute Genome Sequencing Center for Infectious Disease"/>
            <person name="Wu L."/>
            <person name="Ma J."/>
        </authorList>
    </citation>
    <scope>NUCLEOTIDE SEQUENCE [LARGE SCALE GENOMIC DNA]</scope>
    <source>
        <strain evidence="2">JCM 17106</strain>
    </source>
</reference>
<accession>A0ABP6UPV5</accession>
<evidence type="ECO:0000313" key="2">
    <source>
        <dbReference type="Proteomes" id="UP001500459"/>
    </source>
</evidence>
<dbReference type="Proteomes" id="UP001500459">
    <property type="component" value="Unassembled WGS sequence"/>
</dbReference>
<name>A0ABP6UPV5_9FLAO</name>
<sequence>MGLAEKRIVKTYQEGTYQELIKEINTLAGYDLEFQVDWSSISDNKYSNIWEDSFTKIYFTPIIEAFKGITADEMGKEALQETLKTIVIKDENDNYSPKSAYSFEGNTLTIDHSPFSNVDNLQERSSYLSEFLESKL</sequence>
<dbReference type="EMBL" id="BAABCW010000010">
    <property type="protein sequence ID" value="GAA3510597.1"/>
    <property type="molecule type" value="Genomic_DNA"/>
</dbReference>
<keyword evidence="2" id="KW-1185">Reference proteome</keyword>